<dbReference type="Pfam" id="PF02536">
    <property type="entry name" value="mTERF"/>
    <property type="match status" value="1"/>
</dbReference>
<evidence type="ECO:0000313" key="5">
    <source>
        <dbReference type="Proteomes" id="UP000836841"/>
    </source>
</evidence>
<gene>
    <name evidence="4" type="ORF">TAV2_LOCUS8033</name>
</gene>
<reference evidence="4 5" key="1">
    <citation type="submission" date="2022-03" db="EMBL/GenBank/DDBJ databases">
        <authorList>
            <person name="Nunn A."/>
            <person name="Chopra R."/>
            <person name="Nunn A."/>
            <person name="Contreras Garrido A."/>
        </authorList>
    </citation>
    <scope>NUCLEOTIDE SEQUENCE [LARGE SCALE GENOMIC DNA]</scope>
</reference>
<dbReference type="PANTHER" id="PTHR13068">
    <property type="entry name" value="CGI-12 PROTEIN-RELATED"/>
    <property type="match status" value="1"/>
</dbReference>
<sequence length="110" mass="12420">MAKRFSQCLNLSAESVKNKTEFLVKEMNWPIKALVSNPAVFGYSLEKRIVPRCNVIKALMSRGLLGDKLPATSRVLAITDQAFLNKFVKIHNDKELVRELVAIFTRGRVS</sequence>
<evidence type="ECO:0000256" key="1">
    <source>
        <dbReference type="ARBA" id="ARBA00007692"/>
    </source>
</evidence>
<name>A0AAU9RS60_THLAR</name>
<dbReference type="InterPro" id="IPR038538">
    <property type="entry name" value="MTERF_sf"/>
</dbReference>
<keyword evidence="2" id="KW-0805">Transcription regulation</keyword>
<evidence type="ECO:0000313" key="4">
    <source>
        <dbReference type="EMBL" id="CAH2047962.1"/>
    </source>
</evidence>
<dbReference type="GO" id="GO:0006353">
    <property type="term" value="P:DNA-templated transcription termination"/>
    <property type="evidence" value="ECO:0007669"/>
    <property type="project" value="UniProtKB-KW"/>
</dbReference>
<dbReference type="Gene3D" id="1.25.70.10">
    <property type="entry name" value="Transcription termination factor 3, mitochondrial"/>
    <property type="match status" value="1"/>
</dbReference>
<keyword evidence="3" id="KW-0809">Transit peptide</keyword>
<proteinExistence type="inferred from homology"/>
<dbReference type="EMBL" id="OU466858">
    <property type="protein sequence ID" value="CAH2047962.1"/>
    <property type="molecule type" value="Genomic_DNA"/>
</dbReference>
<keyword evidence="2" id="KW-0804">Transcription</keyword>
<protein>
    <submittedName>
        <fullName evidence="4">Uncharacterized protein</fullName>
    </submittedName>
</protein>
<dbReference type="SMART" id="SM00733">
    <property type="entry name" value="Mterf"/>
    <property type="match status" value="2"/>
</dbReference>
<keyword evidence="5" id="KW-1185">Reference proteome</keyword>
<evidence type="ECO:0000256" key="3">
    <source>
        <dbReference type="ARBA" id="ARBA00022946"/>
    </source>
</evidence>
<dbReference type="PANTHER" id="PTHR13068:SF133">
    <property type="entry name" value="MITOCHONDRIAL TRANSCRIPTION TERMINATION FACTOR FAMILY PROTEIN"/>
    <property type="match status" value="1"/>
</dbReference>
<evidence type="ECO:0000256" key="2">
    <source>
        <dbReference type="ARBA" id="ARBA00022472"/>
    </source>
</evidence>
<dbReference type="AlphaFoldDB" id="A0AAU9RS60"/>
<organism evidence="4 5">
    <name type="scientific">Thlaspi arvense</name>
    <name type="common">Field penny-cress</name>
    <dbReference type="NCBI Taxonomy" id="13288"/>
    <lineage>
        <taxon>Eukaryota</taxon>
        <taxon>Viridiplantae</taxon>
        <taxon>Streptophyta</taxon>
        <taxon>Embryophyta</taxon>
        <taxon>Tracheophyta</taxon>
        <taxon>Spermatophyta</taxon>
        <taxon>Magnoliopsida</taxon>
        <taxon>eudicotyledons</taxon>
        <taxon>Gunneridae</taxon>
        <taxon>Pentapetalae</taxon>
        <taxon>rosids</taxon>
        <taxon>malvids</taxon>
        <taxon>Brassicales</taxon>
        <taxon>Brassicaceae</taxon>
        <taxon>Thlaspideae</taxon>
        <taxon>Thlaspi</taxon>
    </lineage>
</organism>
<dbReference type="GO" id="GO:0005737">
    <property type="term" value="C:cytoplasm"/>
    <property type="evidence" value="ECO:0007669"/>
    <property type="project" value="UniProtKB-ARBA"/>
</dbReference>
<dbReference type="Proteomes" id="UP000836841">
    <property type="component" value="Chromosome 2"/>
</dbReference>
<dbReference type="InterPro" id="IPR003690">
    <property type="entry name" value="MTERF"/>
</dbReference>
<accession>A0AAU9RS60</accession>
<keyword evidence="2" id="KW-0806">Transcription termination</keyword>
<dbReference type="GO" id="GO:0003676">
    <property type="term" value="F:nucleic acid binding"/>
    <property type="evidence" value="ECO:0007669"/>
    <property type="project" value="InterPro"/>
</dbReference>
<comment type="similarity">
    <text evidence="1">Belongs to the mTERF family.</text>
</comment>